<evidence type="ECO:0000256" key="1">
    <source>
        <dbReference type="ARBA" id="ARBA00040106"/>
    </source>
</evidence>
<organism evidence="7 8">
    <name type="scientific">Aldrovandia affinis</name>
    <dbReference type="NCBI Taxonomy" id="143900"/>
    <lineage>
        <taxon>Eukaryota</taxon>
        <taxon>Metazoa</taxon>
        <taxon>Chordata</taxon>
        <taxon>Craniata</taxon>
        <taxon>Vertebrata</taxon>
        <taxon>Euteleostomi</taxon>
        <taxon>Actinopterygii</taxon>
        <taxon>Neopterygii</taxon>
        <taxon>Teleostei</taxon>
        <taxon>Notacanthiformes</taxon>
        <taxon>Halosauridae</taxon>
        <taxon>Aldrovandia</taxon>
    </lineage>
</organism>
<name>A0AAD7RHU2_9TELE</name>
<dbReference type="SUPFAM" id="SSF48726">
    <property type="entry name" value="Immunoglobulin"/>
    <property type="match status" value="3"/>
</dbReference>
<dbReference type="SMART" id="SM00409">
    <property type="entry name" value="IG"/>
    <property type="match status" value="3"/>
</dbReference>
<evidence type="ECO:0000259" key="6">
    <source>
        <dbReference type="PROSITE" id="PS50835"/>
    </source>
</evidence>
<dbReference type="InterPro" id="IPR007110">
    <property type="entry name" value="Ig-like_dom"/>
</dbReference>
<dbReference type="InterPro" id="IPR056386">
    <property type="entry name" value="Ig_CD22"/>
</dbReference>
<dbReference type="Pfam" id="PF13927">
    <property type="entry name" value="Ig_3"/>
    <property type="match status" value="1"/>
</dbReference>
<evidence type="ECO:0000313" key="7">
    <source>
        <dbReference type="EMBL" id="KAJ8384484.1"/>
    </source>
</evidence>
<dbReference type="Proteomes" id="UP001221898">
    <property type="component" value="Unassembled WGS sequence"/>
</dbReference>
<dbReference type="PROSITE" id="PS50835">
    <property type="entry name" value="IG_LIKE"/>
    <property type="match status" value="2"/>
</dbReference>
<dbReference type="EMBL" id="JAINUG010000271">
    <property type="protein sequence ID" value="KAJ8384484.1"/>
    <property type="molecule type" value="Genomic_DNA"/>
</dbReference>
<keyword evidence="5" id="KW-0812">Transmembrane</keyword>
<sequence>MQKRSQIEQLSPYCRPAVTELRRATGDMGVKDALRVLVTTTILALLPGVLSGNWTVQHPAGPICTVRGSTVVIPCHYGYPDPGDRYRVRSVMWCLSQVRCITPRYVYHSEGIFLEPAYLGRVEYLGDRTNNCTLKIADLRVSDSGTYVFRFITDHPVEKLPAQTGVTLAVSDSSNQVFVMISPSGEVVEGIAVTLTCCSTAKPPVEKYSWLKIGGSARYVGPSLTIRNISIFNGGQYYCVAQNELGPLNSTAISVNVQYPPKSTSVSVSASGEIVEGSSVNLTCSSNANPPVERYTWLKKNDTGVWQTGSGQSLNFSNFRSWNSGQYYCEAGNKHGAHNSSAVTIITKVEDRRALLWTVAGITVACVLLAVIVWMRKKRGIPRERERERGADTQSMREERI</sequence>
<feature type="transmembrane region" description="Helical" evidence="5">
    <location>
        <begin position="354"/>
        <end position="375"/>
    </location>
</feature>
<comment type="function">
    <text evidence="3">Most highly expressed siglec (sialic acid-binding immunoglobulin-like lectin) on B-cells that plays a role in various aspects of B-cell biology including differentiation, antigen presentation, and trafficking to bone marrow. Binds to alpha 2,6-linked sialic acid residues of surface molecules such as CD22 itself, CD45 and IgM in a cis configuration. Can also bind to ligands on other cells as an adhesion molecule in a trans configuration. Acts as an inhibitory coreceptor on the surface of B-cells and inhibits B-cell receptor induced signaling, characterized by inhibition of the calcium mobilization and cellular activation. Mechanistically, the immunoreceptor tyrosine-based inhibitory motif domain is phosphorylated by the Src kinase LYN, which in turn leads to the recruitment of the protein tyrosine phosphatase 1/PTPN6, leading to the negative regulation of BCR signaling. If this negative signaling from is of sufficient strength, apoptosis of the B-cell can be induced.</text>
</comment>
<feature type="domain" description="Ig-like" evidence="6">
    <location>
        <begin position="261"/>
        <end position="344"/>
    </location>
</feature>
<dbReference type="InterPro" id="IPR003598">
    <property type="entry name" value="Ig_sub2"/>
</dbReference>
<evidence type="ECO:0000256" key="4">
    <source>
        <dbReference type="ARBA" id="ARBA00046458"/>
    </source>
</evidence>
<dbReference type="InterPro" id="IPR013783">
    <property type="entry name" value="Ig-like_fold"/>
</dbReference>
<feature type="domain" description="Ig-like" evidence="6">
    <location>
        <begin position="161"/>
        <end position="254"/>
    </location>
</feature>
<keyword evidence="5" id="KW-1133">Transmembrane helix</keyword>
<proteinExistence type="predicted"/>
<dbReference type="SMART" id="SM00408">
    <property type="entry name" value="IGc2"/>
    <property type="match status" value="2"/>
</dbReference>
<dbReference type="InterPro" id="IPR036179">
    <property type="entry name" value="Ig-like_dom_sf"/>
</dbReference>
<reference evidence="7" key="1">
    <citation type="journal article" date="2023" name="Science">
        <title>Genome structures resolve the early diversification of teleost fishes.</title>
        <authorList>
            <person name="Parey E."/>
            <person name="Louis A."/>
            <person name="Montfort J."/>
            <person name="Bouchez O."/>
            <person name="Roques C."/>
            <person name="Iampietro C."/>
            <person name="Lluch J."/>
            <person name="Castinel A."/>
            <person name="Donnadieu C."/>
            <person name="Desvignes T."/>
            <person name="Floi Bucao C."/>
            <person name="Jouanno E."/>
            <person name="Wen M."/>
            <person name="Mejri S."/>
            <person name="Dirks R."/>
            <person name="Jansen H."/>
            <person name="Henkel C."/>
            <person name="Chen W.J."/>
            <person name="Zahm M."/>
            <person name="Cabau C."/>
            <person name="Klopp C."/>
            <person name="Thompson A.W."/>
            <person name="Robinson-Rechavi M."/>
            <person name="Braasch I."/>
            <person name="Lecointre G."/>
            <person name="Bobe J."/>
            <person name="Postlethwait J.H."/>
            <person name="Berthelot C."/>
            <person name="Roest Crollius H."/>
            <person name="Guiguen Y."/>
        </authorList>
    </citation>
    <scope>NUCLEOTIDE SEQUENCE</scope>
    <source>
        <strain evidence="7">NC1722</strain>
    </source>
</reference>
<dbReference type="PANTHER" id="PTHR46013">
    <property type="entry name" value="VASCULAR CELL ADHESION MOLECULE 1"/>
    <property type="match status" value="1"/>
</dbReference>
<comment type="subunit">
    <text evidence="4">Predominantly monomer of isoform CD22-beta. Also found as heterodimer of isoform CD22-beta and a shorter isoform. Interacts with PTPN6/SHP-1, LYN, SYK, PIK3R1/PIK3R2 and PLCG1 upon phosphorylation. Interacts with GRB2, INPP5D and SHC1 upon phosphorylation. May form a complex with INPP5D/SHIP, GRB2 and SHC1.</text>
</comment>
<protein>
    <recommendedName>
        <fullName evidence="1">B-cell receptor CD22</fullName>
    </recommendedName>
    <alternativeName>
        <fullName evidence="2">Sialic acid-binding Ig-like lectin 2</fullName>
    </alternativeName>
</protein>
<evidence type="ECO:0000256" key="2">
    <source>
        <dbReference type="ARBA" id="ARBA00041781"/>
    </source>
</evidence>
<dbReference type="PANTHER" id="PTHR46013:SF4">
    <property type="entry name" value="B-CELL RECEPTOR CD22-RELATED"/>
    <property type="match status" value="1"/>
</dbReference>
<dbReference type="Pfam" id="PF24518">
    <property type="entry name" value="Ig_CD22"/>
    <property type="match status" value="1"/>
</dbReference>
<gene>
    <name evidence="7" type="ORF">AAFF_G00205050</name>
</gene>
<dbReference type="Gene3D" id="2.60.40.10">
    <property type="entry name" value="Immunoglobulins"/>
    <property type="match status" value="3"/>
</dbReference>
<comment type="caution">
    <text evidence="7">The sequence shown here is derived from an EMBL/GenBank/DDBJ whole genome shotgun (WGS) entry which is preliminary data.</text>
</comment>
<evidence type="ECO:0000313" key="8">
    <source>
        <dbReference type="Proteomes" id="UP001221898"/>
    </source>
</evidence>
<dbReference type="Pfam" id="PF13895">
    <property type="entry name" value="Ig_2"/>
    <property type="match status" value="1"/>
</dbReference>
<keyword evidence="5" id="KW-0472">Membrane</keyword>
<dbReference type="InterPro" id="IPR003599">
    <property type="entry name" value="Ig_sub"/>
</dbReference>
<dbReference type="AlphaFoldDB" id="A0AAD7RHU2"/>
<accession>A0AAD7RHU2</accession>
<evidence type="ECO:0000256" key="3">
    <source>
        <dbReference type="ARBA" id="ARBA00045430"/>
    </source>
</evidence>
<evidence type="ECO:0000256" key="5">
    <source>
        <dbReference type="SAM" id="Phobius"/>
    </source>
</evidence>
<keyword evidence="8" id="KW-1185">Reference proteome</keyword>